<dbReference type="NCBIfam" id="TIGR02532">
    <property type="entry name" value="IV_pilin_GFxxxE"/>
    <property type="match status" value="1"/>
</dbReference>
<protein>
    <submittedName>
        <fullName evidence="3">Prepilin-type cleavage/methylation domain-containing protein</fullName>
    </submittedName>
</protein>
<dbReference type="SUPFAM" id="SSF54523">
    <property type="entry name" value="Pili subunits"/>
    <property type="match status" value="1"/>
</dbReference>
<dbReference type="PRINTS" id="PR00813">
    <property type="entry name" value="BCTERIALGSPG"/>
</dbReference>
<gene>
    <name evidence="3" type="ORF">C4K68_15200</name>
</gene>
<dbReference type="GO" id="GO:0015628">
    <property type="term" value="P:protein secretion by the type II secretion system"/>
    <property type="evidence" value="ECO:0007669"/>
    <property type="project" value="InterPro"/>
</dbReference>
<reference evidence="3 4" key="1">
    <citation type="submission" date="2018-02" db="EMBL/GenBank/DDBJ databases">
        <title>novel marine gammaproteobacteria from coastal saline agro ecosystem.</title>
        <authorList>
            <person name="Krishnan R."/>
            <person name="Ramesh Kumar N."/>
        </authorList>
    </citation>
    <scope>NUCLEOTIDE SEQUENCE [LARGE SCALE GENOMIC DNA]</scope>
    <source>
        <strain evidence="3 4">228</strain>
    </source>
</reference>
<comment type="caution">
    <text evidence="3">The sequence shown here is derived from an EMBL/GenBank/DDBJ whole genome shotgun (WGS) entry which is preliminary data.</text>
</comment>
<dbReference type="InterPro" id="IPR000983">
    <property type="entry name" value="Bac_GSPG_pilin"/>
</dbReference>
<accession>A0A2S5KNR8</accession>
<proteinExistence type="predicted"/>
<organism evidence="3 4">
    <name type="scientific">Proteobacteria bacterium 228</name>
    <dbReference type="NCBI Taxonomy" id="2083153"/>
    <lineage>
        <taxon>Bacteria</taxon>
        <taxon>Pseudomonadati</taxon>
        <taxon>Pseudomonadota</taxon>
    </lineage>
</organism>
<dbReference type="EMBL" id="PRLP01000051">
    <property type="protein sequence ID" value="PPC76484.1"/>
    <property type="molecule type" value="Genomic_DNA"/>
</dbReference>
<dbReference type="Proteomes" id="UP000238196">
    <property type="component" value="Unassembled WGS sequence"/>
</dbReference>
<dbReference type="Gene3D" id="3.30.700.10">
    <property type="entry name" value="Glycoprotein, Type 4 Pilin"/>
    <property type="match status" value="1"/>
</dbReference>
<dbReference type="Pfam" id="PF07963">
    <property type="entry name" value="N_methyl"/>
    <property type="match status" value="1"/>
</dbReference>
<evidence type="ECO:0000256" key="1">
    <source>
        <dbReference type="ARBA" id="ARBA00022481"/>
    </source>
</evidence>
<keyword evidence="2" id="KW-0812">Transmembrane</keyword>
<dbReference type="InterPro" id="IPR012902">
    <property type="entry name" value="N_methyl_site"/>
</dbReference>
<sequence length="159" mass="17614">MYPTSNSNIKRLQLGLTLLELVVATAILAILATLAVAQYQNYQERIKQEQAIQDIRLLSVQISSYAFDHNGSFPDSLDDIGQGSYEDPWGNPYQYLNIVTTKGKGKVRKDKNLVPINSDFDLYSMGPDGNSVSPLTAQASQDDIIRANNGQYYGLASDY</sequence>
<dbReference type="GO" id="GO:0015627">
    <property type="term" value="C:type II protein secretion system complex"/>
    <property type="evidence" value="ECO:0007669"/>
    <property type="project" value="InterPro"/>
</dbReference>
<evidence type="ECO:0000256" key="2">
    <source>
        <dbReference type="SAM" id="Phobius"/>
    </source>
</evidence>
<keyword evidence="2" id="KW-1133">Transmembrane helix</keyword>
<dbReference type="InterPro" id="IPR045584">
    <property type="entry name" value="Pilin-like"/>
</dbReference>
<feature type="transmembrane region" description="Helical" evidence="2">
    <location>
        <begin position="12"/>
        <end position="37"/>
    </location>
</feature>
<evidence type="ECO:0000313" key="3">
    <source>
        <dbReference type="EMBL" id="PPC76484.1"/>
    </source>
</evidence>
<keyword evidence="1" id="KW-0488">Methylation</keyword>
<evidence type="ECO:0000313" key="4">
    <source>
        <dbReference type="Proteomes" id="UP000238196"/>
    </source>
</evidence>
<dbReference type="OrthoDB" id="5296638at2"/>
<keyword evidence="2" id="KW-0472">Membrane</keyword>
<dbReference type="AlphaFoldDB" id="A0A2S5KNR8"/>
<name>A0A2S5KNR8_9PROT</name>